<dbReference type="Proteomes" id="UP000677228">
    <property type="component" value="Unassembled WGS sequence"/>
</dbReference>
<comment type="caution">
    <text evidence="5">The sequence shown here is derived from an EMBL/GenBank/DDBJ whole genome shotgun (WGS) entry which is preliminary data.</text>
</comment>
<dbReference type="GO" id="GO:0008270">
    <property type="term" value="F:zinc ion binding"/>
    <property type="evidence" value="ECO:0007669"/>
    <property type="project" value="UniProtKB-KW"/>
</dbReference>
<keyword evidence="1" id="KW-0479">Metal-binding</keyword>
<dbReference type="SUPFAM" id="SSF57756">
    <property type="entry name" value="Retrovirus zinc finger-like domains"/>
    <property type="match status" value="1"/>
</dbReference>
<feature type="region of interest" description="Disordered" evidence="2">
    <location>
        <begin position="152"/>
        <end position="171"/>
    </location>
</feature>
<feature type="region of interest" description="Disordered" evidence="2">
    <location>
        <begin position="270"/>
        <end position="290"/>
    </location>
</feature>
<feature type="region of interest" description="Disordered" evidence="2">
    <location>
        <begin position="72"/>
        <end position="109"/>
    </location>
</feature>
<accession>A0A8S2NM06</accession>
<proteinExistence type="predicted"/>
<feature type="compositionally biased region" description="Polar residues" evidence="2">
    <location>
        <begin position="161"/>
        <end position="171"/>
    </location>
</feature>
<evidence type="ECO:0000313" key="4">
    <source>
        <dbReference type="EMBL" id="CAF1195158.1"/>
    </source>
</evidence>
<dbReference type="EMBL" id="CAJNOK010013953">
    <property type="protein sequence ID" value="CAF1195158.1"/>
    <property type="molecule type" value="Genomic_DNA"/>
</dbReference>
<dbReference type="EMBL" id="CAJOBA010035480">
    <property type="protein sequence ID" value="CAF4005359.1"/>
    <property type="molecule type" value="Genomic_DNA"/>
</dbReference>
<organism evidence="5 6">
    <name type="scientific">Didymodactylos carnosus</name>
    <dbReference type="NCBI Taxonomy" id="1234261"/>
    <lineage>
        <taxon>Eukaryota</taxon>
        <taxon>Metazoa</taxon>
        <taxon>Spiralia</taxon>
        <taxon>Gnathifera</taxon>
        <taxon>Rotifera</taxon>
        <taxon>Eurotatoria</taxon>
        <taxon>Bdelloidea</taxon>
        <taxon>Philodinida</taxon>
        <taxon>Philodinidae</taxon>
        <taxon>Didymodactylos</taxon>
    </lineage>
</organism>
<dbReference type="InterPro" id="IPR001878">
    <property type="entry name" value="Znf_CCHC"/>
</dbReference>
<keyword evidence="1" id="KW-0863">Zinc-finger</keyword>
<gene>
    <name evidence="4" type="ORF">OVA965_LOCUS23708</name>
    <name evidence="5" type="ORF">TMI583_LOCUS24425</name>
</gene>
<dbReference type="Gene3D" id="4.10.60.10">
    <property type="entry name" value="Zinc finger, CCHC-type"/>
    <property type="match status" value="1"/>
</dbReference>
<feature type="domain" description="CCHC-type" evidence="3">
    <location>
        <begin position="13"/>
        <end position="27"/>
    </location>
</feature>
<dbReference type="Proteomes" id="UP000682733">
    <property type="component" value="Unassembled WGS sequence"/>
</dbReference>
<dbReference type="InterPro" id="IPR036875">
    <property type="entry name" value="Znf_CCHC_sf"/>
</dbReference>
<evidence type="ECO:0000313" key="6">
    <source>
        <dbReference type="Proteomes" id="UP000682733"/>
    </source>
</evidence>
<dbReference type="PROSITE" id="PS50158">
    <property type="entry name" value="ZF_CCHC"/>
    <property type="match status" value="1"/>
</dbReference>
<evidence type="ECO:0000259" key="3">
    <source>
        <dbReference type="PROSITE" id="PS50158"/>
    </source>
</evidence>
<evidence type="ECO:0000256" key="2">
    <source>
        <dbReference type="SAM" id="MobiDB-lite"/>
    </source>
</evidence>
<feature type="compositionally biased region" description="Polar residues" evidence="2">
    <location>
        <begin position="279"/>
        <end position="290"/>
    </location>
</feature>
<dbReference type="AlphaFoldDB" id="A0A8S2NM06"/>
<protein>
    <recommendedName>
        <fullName evidence="3">CCHC-type domain-containing protein</fullName>
    </recommendedName>
</protein>
<dbReference type="SMART" id="SM00343">
    <property type="entry name" value="ZnF_C2HC"/>
    <property type="match status" value="2"/>
</dbReference>
<dbReference type="GO" id="GO:0003676">
    <property type="term" value="F:nucleic acid binding"/>
    <property type="evidence" value="ECO:0007669"/>
    <property type="project" value="InterPro"/>
</dbReference>
<reference evidence="5" key="1">
    <citation type="submission" date="2021-02" db="EMBL/GenBank/DDBJ databases">
        <authorList>
            <person name="Nowell W R."/>
        </authorList>
    </citation>
    <scope>NUCLEOTIDE SEQUENCE</scope>
</reference>
<evidence type="ECO:0000313" key="5">
    <source>
        <dbReference type="EMBL" id="CAF4005359.1"/>
    </source>
</evidence>
<keyword evidence="1" id="KW-0862">Zinc</keyword>
<name>A0A8S2NM06_9BILA</name>
<sequence>MLIVHLEGRQQVCYRCKGSGHIKKDCKVLKCRVCKSFRHDDPDCHVHASYANITRVDDVDSQVKDQDVNYEEQGCSAGSHDTHMTPSKNDGSDCDHSGHGFNEPSTSLSCKSQPTSLVVSALVQPSPADMQNTVIEPVTPPTIVEKNQQNDRLSNDENHNSSDGFQSVSNDSASISNAELHHVSNSQGMKHVENCSPVLASESTITTSSHFFPVLAQKENNWTEISNSNSVVSLPSDIKRLKNEFEHFKTGSKHLFEYDKSAHEEELNEQCGVIKKPNMNDSSVSDESQG</sequence>
<evidence type="ECO:0000256" key="1">
    <source>
        <dbReference type="PROSITE-ProRule" id="PRU00047"/>
    </source>
</evidence>
<dbReference type="Pfam" id="PF00098">
    <property type="entry name" value="zf-CCHC"/>
    <property type="match status" value="1"/>
</dbReference>